<keyword evidence="9" id="KW-1185">Reference proteome</keyword>
<dbReference type="Pfam" id="PF00892">
    <property type="entry name" value="EamA"/>
    <property type="match status" value="2"/>
</dbReference>
<evidence type="ECO:0000259" key="7">
    <source>
        <dbReference type="Pfam" id="PF00892"/>
    </source>
</evidence>
<keyword evidence="4 6" id="KW-1133">Transmembrane helix</keyword>
<feature type="transmembrane region" description="Helical" evidence="6">
    <location>
        <begin position="71"/>
        <end position="93"/>
    </location>
</feature>
<feature type="transmembrane region" description="Helical" evidence="6">
    <location>
        <begin position="156"/>
        <end position="176"/>
    </location>
</feature>
<dbReference type="InterPro" id="IPR037185">
    <property type="entry name" value="EmrE-like"/>
</dbReference>
<comment type="caution">
    <text evidence="8">The sequence shown here is derived from an EMBL/GenBank/DDBJ whole genome shotgun (WGS) entry which is preliminary data.</text>
</comment>
<keyword evidence="5 6" id="KW-0472">Membrane</keyword>
<dbReference type="PANTHER" id="PTHR42920:SF11">
    <property type="entry name" value="INNER MEMBRANE PROTEIN YTFF"/>
    <property type="match status" value="1"/>
</dbReference>
<feature type="transmembrane region" description="Helical" evidence="6">
    <location>
        <begin position="127"/>
        <end position="144"/>
    </location>
</feature>
<protein>
    <recommendedName>
        <fullName evidence="7">EamA domain-containing protein</fullName>
    </recommendedName>
</protein>
<dbReference type="SUPFAM" id="SSF103481">
    <property type="entry name" value="Multidrug resistance efflux transporter EmrE"/>
    <property type="match status" value="2"/>
</dbReference>
<evidence type="ECO:0000256" key="4">
    <source>
        <dbReference type="ARBA" id="ARBA00022989"/>
    </source>
</evidence>
<proteinExistence type="predicted"/>
<evidence type="ECO:0000313" key="8">
    <source>
        <dbReference type="EMBL" id="ORC34802.1"/>
    </source>
</evidence>
<evidence type="ECO:0000313" key="9">
    <source>
        <dbReference type="Proteomes" id="UP000192343"/>
    </source>
</evidence>
<keyword evidence="3 6" id="KW-0812">Transmembrane</keyword>
<dbReference type="OrthoDB" id="9805239at2"/>
<dbReference type="RefSeq" id="WP_083050728.1">
    <property type="nucleotide sequence ID" value="NZ_MWQY01000011.1"/>
</dbReference>
<dbReference type="GO" id="GO:0005886">
    <property type="term" value="C:plasma membrane"/>
    <property type="evidence" value="ECO:0007669"/>
    <property type="project" value="UniProtKB-SubCell"/>
</dbReference>
<dbReference type="PANTHER" id="PTHR42920">
    <property type="entry name" value="OS03G0707200 PROTEIN-RELATED"/>
    <property type="match status" value="1"/>
</dbReference>
<dbReference type="InterPro" id="IPR051258">
    <property type="entry name" value="Diverse_Substrate_Transporter"/>
</dbReference>
<dbReference type="Proteomes" id="UP000192343">
    <property type="component" value="Unassembled WGS sequence"/>
</dbReference>
<dbReference type="InterPro" id="IPR000620">
    <property type="entry name" value="EamA_dom"/>
</dbReference>
<feature type="domain" description="EamA" evidence="7">
    <location>
        <begin position="157"/>
        <end position="288"/>
    </location>
</feature>
<feature type="transmembrane region" description="Helical" evidence="6">
    <location>
        <begin position="219"/>
        <end position="240"/>
    </location>
</feature>
<name>A0A1Y1RYB8_9SPIO</name>
<organism evidence="8 9">
    <name type="scientific">Marispirochaeta aestuarii</name>
    <dbReference type="NCBI Taxonomy" id="1963862"/>
    <lineage>
        <taxon>Bacteria</taxon>
        <taxon>Pseudomonadati</taxon>
        <taxon>Spirochaetota</taxon>
        <taxon>Spirochaetia</taxon>
        <taxon>Spirochaetales</taxon>
        <taxon>Spirochaetaceae</taxon>
        <taxon>Marispirochaeta</taxon>
    </lineage>
</organism>
<sequence>MNTKVSTSLPYLALTGAVLLWAGSFIAMRIAVAVIPPGLVVWLRMAITLLILLPFYRIFISSGFQTRDLYYLLPMVLLQPCLYFLCESTALTLTTASQAGIISSIVPILVALGAMLFLKEPMSPRQWLALALSVAGVVGLTLGGNEDSAGSAANPMLGNVLEFLAMVMAAGNFILIKHLSGRYSTWSLTAYQILAGFFFFLPAAAGLPALPFQVWTGPVLVSVLFLGVFVTFGGFGLYNYGQRNVPAARASLFINLIPVVTAFLGWMILAETLSPVQIISGVVVISAVRIGSNPRLKPKPAAA</sequence>
<keyword evidence="2" id="KW-1003">Cell membrane</keyword>
<feature type="transmembrane region" description="Helical" evidence="6">
    <location>
        <begin position="41"/>
        <end position="59"/>
    </location>
</feature>
<feature type="transmembrane region" description="Helical" evidence="6">
    <location>
        <begin position="99"/>
        <end position="118"/>
    </location>
</feature>
<comment type="subcellular location">
    <subcellularLocation>
        <location evidence="1">Cell membrane</location>
        <topology evidence="1">Multi-pass membrane protein</topology>
    </subcellularLocation>
</comment>
<gene>
    <name evidence="8" type="ORF">B4O97_10715</name>
</gene>
<feature type="domain" description="EamA" evidence="7">
    <location>
        <begin position="11"/>
        <end position="141"/>
    </location>
</feature>
<feature type="transmembrane region" description="Helical" evidence="6">
    <location>
        <begin position="252"/>
        <end position="269"/>
    </location>
</feature>
<evidence type="ECO:0000256" key="2">
    <source>
        <dbReference type="ARBA" id="ARBA00022475"/>
    </source>
</evidence>
<evidence type="ECO:0000256" key="6">
    <source>
        <dbReference type="SAM" id="Phobius"/>
    </source>
</evidence>
<evidence type="ECO:0000256" key="3">
    <source>
        <dbReference type="ARBA" id="ARBA00022692"/>
    </source>
</evidence>
<dbReference type="AlphaFoldDB" id="A0A1Y1RYB8"/>
<dbReference type="STRING" id="1963862.B4O97_10715"/>
<evidence type="ECO:0000256" key="1">
    <source>
        <dbReference type="ARBA" id="ARBA00004651"/>
    </source>
</evidence>
<feature type="transmembrane region" description="Helical" evidence="6">
    <location>
        <begin position="12"/>
        <end position="35"/>
    </location>
</feature>
<accession>A0A1Y1RYB8</accession>
<feature type="transmembrane region" description="Helical" evidence="6">
    <location>
        <begin position="188"/>
        <end position="207"/>
    </location>
</feature>
<evidence type="ECO:0000256" key="5">
    <source>
        <dbReference type="ARBA" id="ARBA00023136"/>
    </source>
</evidence>
<feature type="transmembrane region" description="Helical" evidence="6">
    <location>
        <begin position="275"/>
        <end position="292"/>
    </location>
</feature>
<dbReference type="EMBL" id="MWQY01000011">
    <property type="protein sequence ID" value="ORC34802.1"/>
    <property type="molecule type" value="Genomic_DNA"/>
</dbReference>
<dbReference type="Gene3D" id="1.10.3730.20">
    <property type="match status" value="1"/>
</dbReference>
<reference evidence="8 9" key="1">
    <citation type="submission" date="2017-03" db="EMBL/GenBank/DDBJ databases">
        <title>Draft Genome sequence of Marispirochaeta sp. strain JC444.</title>
        <authorList>
            <person name="Shivani Y."/>
            <person name="Subhash Y."/>
            <person name="Sasikala C."/>
            <person name="Ramana C."/>
        </authorList>
    </citation>
    <scope>NUCLEOTIDE SEQUENCE [LARGE SCALE GENOMIC DNA]</scope>
    <source>
        <strain evidence="8 9">JC444</strain>
    </source>
</reference>